<feature type="transmembrane region" description="Helical" evidence="8">
    <location>
        <begin position="209"/>
        <end position="229"/>
    </location>
</feature>
<keyword evidence="10" id="KW-1185">Reference proteome</keyword>
<evidence type="ECO:0000256" key="8">
    <source>
        <dbReference type="SAM" id="Phobius"/>
    </source>
</evidence>
<dbReference type="PANTHER" id="PTHR11616">
    <property type="entry name" value="SODIUM/CHLORIDE DEPENDENT TRANSPORTER"/>
    <property type="match status" value="1"/>
</dbReference>
<feature type="disulfide bond" evidence="7">
    <location>
        <begin position="167"/>
        <end position="176"/>
    </location>
</feature>
<dbReference type="Ensembl" id="ENSCMIT00000003245.1">
    <property type="protein sequence ID" value="ENSCMIP00000003130.1"/>
    <property type="gene ID" value="ENSCMIG00000001839.1"/>
</dbReference>
<evidence type="ECO:0000256" key="7">
    <source>
        <dbReference type="PIRSR" id="PIRSR600175-2"/>
    </source>
</evidence>
<reference evidence="10" key="1">
    <citation type="journal article" date="2006" name="Science">
        <title>Ancient noncoding elements conserved in the human genome.</title>
        <authorList>
            <person name="Venkatesh B."/>
            <person name="Kirkness E.F."/>
            <person name="Loh Y.H."/>
            <person name="Halpern A.L."/>
            <person name="Lee A.P."/>
            <person name="Johnson J."/>
            <person name="Dandona N."/>
            <person name="Viswanathan L.D."/>
            <person name="Tay A."/>
            <person name="Venter J.C."/>
            <person name="Strausberg R.L."/>
            <person name="Brenner S."/>
        </authorList>
    </citation>
    <scope>NUCLEOTIDE SEQUENCE [LARGE SCALE GENOMIC DNA]</scope>
</reference>
<dbReference type="GO" id="GO:0046872">
    <property type="term" value="F:metal ion binding"/>
    <property type="evidence" value="ECO:0007669"/>
    <property type="project" value="UniProtKB-KW"/>
</dbReference>
<feature type="transmembrane region" description="Helical" evidence="8">
    <location>
        <begin position="127"/>
        <end position="154"/>
    </location>
</feature>
<keyword evidence="7" id="KW-1015">Disulfide bond</keyword>
<keyword evidence="2" id="KW-0813">Transport</keyword>
<reference evidence="9" key="4">
    <citation type="submission" date="2025-08" db="UniProtKB">
        <authorList>
            <consortium name="Ensembl"/>
        </authorList>
    </citation>
    <scope>IDENTIFICATION</scope>
</reference>
<dbReference type="PROSITE" id="PS50267">
    <property type="entry name" value="NA_NEUROTRAN_SYMP_3"/>
    <property type="match status" value="1"/>
</dbReference>
<evidence type="ECO:0000256" key="2">
    <source>
        <dbReference type="ARBA" id="ARBA00022448"/>
    </source>
</evidence>
<keyword evidence="6" id="KW-0915">Sodium</keyword>
<feature type="transmembrane region" description="Helical" evidence="8">
    <location>
        <begin position="320"/>
        <end position="344"/>
    </location>
</feature>
<dbReference type="AlphaFoldDB" id="A0A4W3GJX9"/>
<dbReference type="Proteomes" id="UP000314986">
    <property type="component" value="Unassembled WGS sequence"/>
</dbReference>
<evidence type="ECO:0000256" key="4">
    <source>
        <dbReference type="ARBA" id="ARBA00022989"/>
    </source>
</evidence>
<dbReference type="SUPFAM" id="SSF161070">
    <property type="entry name" value="SNF-like"/>
    <property type="match status" value="1"/>
</dbReference>
<feature type="transmembrane region" description="Helical" evidence="8">
    <location>
        <begin position="415"/>
        <end position="436"/>
    </location>
</feature>
<feature type="binding site" evidence="6">
    <location>
        <position position="61"/>
    </location>
    <ligand>
        <name>Na(+)</name>
        <dbReference type="ChEBI" id="CHEBI:29101"/>
        <label>1</label>
    </ligand>
</feature>
<dbReference type="GeneTree" id="ENSGT00940000161075"/>
<reference evidence="10" key="2">
    <citation type="journal article" date="2007" name="PLoS Biol.">
        <title>Survey sequencing and comparative analysis of the elephant shark (Callorhinchus milii) genome.</title>
        <authorList>
            <person name="Venkatesh B."/>
            <person name="Kirkness E.F."/>
            <person name="Loh Y.H."/>
            <person name="Halpern A.L."/>
            <person name="Lee A.P."/>
            <person name="Johnson J."/>
            <person name="Dandona N."/>
            <person name="Viswanathan L.D."/>
            <person name="Tay A."/>
            <person name="Venter J.C."/>
            <person name="Strausberg R.L."/>
            <person name="Brenner S."/>
        </authorList>
    </citation>
    <scope>NUCLEOTIDE SEQUENCE [LARGE SCALE GENOMIC DNA]</scope>
</reference>
<keyword evidence="4 8" id="KW-1133">Transmembrane helix</keyword>
<feature type="transmembrane region" description="Helical" evidence="8">
    <location>
        <begin position="279"/>
        <end position="299"/>
    </location>
</feature>
<feature type="binding site" evidence="6">
    <location>
        <position position="294"/>
    </location>
    <ligand>
        <name>Na(+)</name>
        <dbReference type="ChEBI" id="CHEBI:29101"/>
        <label>1</label>
    </ligand>
</feature>
<dbReference type="InterPro" id="IPR000175">
    <property type="entry name" value="Na/ntran_symport"/>
</dbReference>
<feature type="transmembrane region" description="Helical" evidence="8">
    <location>
        <begin position="86"/>
        <end position="106"/>
    </location>
</feature>
<keyword evidence="3 8" id="KW-0812">Transmembrane</keyword>
<reference evidence="9" key="5">
    <citation type="submission" date="2025-09" db="UniProtKB">
        <authorList>
            <consortium name="Ensembl"/>
        </authorList>
    </citation>
    <scope>IDENTIFICATION</scope>
</reference>
<feature type="transmembrane region" description="Helical" evidence="8">
    <location>
        <begin position="55"/>
        <end position="80"/>
    </location>
</feature>
<sequence>MFLLPGRRVSSEMTEMQLGDVVCGGTNLSEDPGTQRKEKKKEINKRGQWDNKFEFLLSVGGSMIGFDAIFMFPGLCFRYGGAMFLIPYFIFVLILGIPLFLLETALGQYSGQGTITAWQKMCPMFEGIGYSSLVSIIYLNIYNIMFIAWLIFYLCNSFVSVMPWADCNNEWNTENCTNNDSQQWSSSEVEFWANRVLKVSSGIEKIGTINWTLALSLLAAWTICYFCIWKGIKTISKVVYVTATFPYVMLIIILIRSVLLPGAADGIKYYLYPQWSSLFYPHVWFEAGRHVIFSFGLALCSLKAMSSYNHWNNNCYRDCLALCFLSSGSNFVAGFAVFSILGFVSHAENVPIHELEGLMFITFPKAVSRMPLSQLWWCLFVFMCIFLAFNVQFVSMESLVTTIVDVFPRIFQKGFCRELFILAITIVFFLISLLMVTEGGLYIFYLIQYYGCNSSCLFFVAIFETIGIAWIYGADRFYDDIANMIGYRPWPLIKWCWCFYTPSILIACFIYGMITDSRLTIGSYVYPTMAYFWGWLLKVSSLICIPLWIMINIGSTSGSLIQVSYLIYWKKASSKLCQWCTNVTSTVKALSR</sequence>
<organism evidence="9 10">
    <name type="scientific">Callorhinchus milii</name>
    <name type="common">Ghost shark</name>
    <dbReference type="NCBI Taxonomy" id="7868"/>
    <lineage>
        <taxon>Eukaryota</taxon>
        <taxon>Metazoa</taxon>
        <taxon>Chordata</taxon>
        <taxon>Craniata</taxon>
        <taxon>Vertebrata</taxon>
        <taxon>Chondrichthyes</taxon>
        <taxon>Holocephali</taxon>
        <taxon>Chimaeriformes</taxon>
        <taxon>Callorhinchidae</taxon>
        <taxon>Callorhinchus</taxon>
    </lineage>
</organism>
<dbReference type="PRINTS" id="PR00176">
    <property type="entry name" value="NANEUSMPORT"/>
</dbReference>
<feature type="transmembrane region" description="Helical" evidence="8">
    <location>
        <begin position="238"/>
        <end position="259"/>
    </location>
</feature>
<evidence type="ECO:0000256" key="5">
    <source>
        <dbReference type="ARBA" id="ARBA00023136"/>
    </source>
</evidence>
<dbReference type="InParanoid" id="A0A4W3GJX9"/>
<dbReference type="InterPro" id="IPR037272">
    <property type="entry name" value="SNS_sf"/>
</dbReference>
<dbReference type="Pfam" id="PF00209">
    <property type="entry name" value="SNF"/>
    <property type="match status" value="1"/>
</dbReference>
<feature type="transmembrane region" description="Helical" evidence="8">
    <location>
        <begin position="492"/>
        <end position="512"/>
    </location>
</feature>
<keyword evidence="6" id="KW-0479">Metal-binding</keyword>
<feature type="binding site" evidence="6">
    <location>
        <position position="387"/>
    </location>
    <ligand>
        <name>Na(+)</name>
        <dbReference type="ChEBI" id="CHEBI:29101"/>
        <label>1</label>
    </ligand>
</feature>
<feature type="transmembrane region" description="Helical" evidence="8">
    <location>
        <begin position="442"/>
        <end position="472"/>
    </location>
</feature>
<feature type="transmembrane region" description="Helical" evidence="8">
    <location>
        <begin position="532"/>
        <end position="551"/>
    </location>
</feature>
<dbReference type="PANTHER" id="PTHR11616:SF111">
    <property type="entry name" value="SODIUM- AND CHLORIDE-DEPENDENT GABA TRANSPORTER 2"/>
    <property type="match status" value="1"/>
</dbReference>
<evidence type="ECO:0000256" key="1">
    <source>
        <dbReference type="ARBA" id="ARBA00004141"/>
    </source>
</evidence>
<evidence type="ECO:0000313" key="10">
    <source>
        <dbReference type="Proteomes" id="UP000314986"/>
    </source>
</evidence>
<evidence type="ECO:0000256" key="6">
    <source>
        <dbReference type="PIRSR" id="PIRSR600175-1"/>
    </source>
</evidence>
<accession>A0A4W3GJX9</accession>
<dbReference type="GO" id="GO:0005332">
    <property type="term" value="F:gamma-aminobutyric acid:sodium:chloride symporter activity"/>
    <property type="evidence" value="ECO:0007669"/>
    <property type="project" value="TreeGrafter"/>
</dbReference>
<name>A0A4W3GJX9_CALMI</name>
<dbReference type="GO" id="GO:0042995">
    <property type="term" value="C:cell projection"/>
    <property type="evidence" value="ECO:0007669"/>
    <property type="project" value="TreeGrafter"/>
</dbReference>
<protein>
    <submittedName>
        <fullName evidence="9">Sodium- and chloride-dependent GABA transporter 2-like</fullName>
    </submittedName>
</protein>
<evidence type="ECO:0000256" key="3">
    <source>
        <dbReference type="ARBA" id="ARBA00022692"/>
    </source>
</evidence>
<feature type="transmembrane region" description="Helical" evidence="8">
    <location>
        <begin position="374"/>
        <end position="394"/>
    </location>
</feature>
<comment type="subcellular location">
    <subcellularLocation>
        <location evidence="1">Membrane</location>
        <topology evidence="1">Multi-pass membrane protein</topology>
    </subcellularLocation>
</comment>
<evidence type="ECO:0000313" key="9">
    <source>
        <dbReference type="Ensembl" id="ENSCMIP00000003130.1"/>
    </source>
</evidence>
<proteinExistence type="predicted"/>
<reference evidence="10" key="3">
    <citation type="journal article" date="2014" name="Nature">
        <title>Elephant shark genome provides unique insights into gnathostome evolution.</title>
        <authorList>
            <consortium name="International Elephant Shark Genome Sequencing Consortium"/>
            <person name="Venkatesh B."/>
            <person name="Lee A.P."/>
            <person name="Ravi V."/>
            <person name="Maurya A.K."/>
            <person name="Lian M.M."/>
            <person name="Swann J.B."/>
            <person name="Ohta Y."/>
            <person name="Flajnik M.F."/>
            <person name="Sutoh Y."/>
            <person name="Kasahara M."/>
            <person name="Hoon S."/>
            <person name="Gangu V."/>
            <person name="Roy S.W."/>
            <person name="Irimia M."/>
            <person name="Korzh V."/>
            <person name="Kondrychyn I."/>
            <person name="Lim Z.W."/>
            <person name="Tay B.H."/>
            <person name="Tohari S."/>
            <person name="Kong K.W."/>
            <person name="Ho S."/>
            <person name="Lorente-Galdos B."/>
            <person name="Quilez J."/>
            <person name="Marques-Bonet T."/>
            <person name="Raney B.J."/>
            <person name="Ingham P.W."/>
            <person name="Tay A."/>
            <person name="Hillier L.W."/>
            <person name="Minx P."/>
            <person name="Boehm T."/>
            <person name="Wilson R.K."/>
            <person name="Brenner S."/>
            <person name="Warren W.C."/>
        </authorList>
    </citation>
    <scope>NUCLEOTIDE SEQUENCE [LARGE SCALE GENOMIC DNA]</scope>
</reference>
<dbReference type="GO" id="GO:0005886">
    <property type="term" value="C:plasma membrane"/>
    <property type="evidence" value="ECO:0007669"/>
    <property type="project" value="TreeGrafter"/>
</dbReference>
<keyword evidence="5 8" id="KW-0472">Membrane</keyword>